<keyword evidence="8 10" id="KW-0472">Membrane</keyword>
<name>A0A7H1N703_9PROT</name>
<dbReference type="Pfam" id="PF16916">
    <property type="entry name" value="ZT_dimer"/>
    <property type="match status" value="1"/>
</dbReference>
<comment type="similarity">
    <text evidence="2">Belongs to the cation diffusion facilitator (CDF) transporter (TC 2.A.4) family. SLC30A subfamily.</text>
</comment>
<keyword evidence="7" id="KW-0406">Ion transport</keyword>
<evidence type="ECO:0000256" key="6">
    <source>
        <dbReference type="ARBA" id="ARBA00022989"/>
    </source>
</evidence>
<keyword evidence="14" id="KW-1185">Reference proteome</keyword>
<geneLocation type="plasmid" evidence="13 14">
    <name>unnamed</name>
</geneLocation>
<evidence type="ECO:0000256" key="5">
    <source>
        <dbReference type="ARBA" id="ARBA00022906"/>
    </source>
</evidence>
<keyword evidence="5" id="KW-0864">Zinc transport</keyword>
<evidence type="ECO:0000256" key="1">
    <source>
        <dbReference type="ARBA" id="ARBA00004141"/>
    </source>
</evidence>
<dbReference type="GO" id="GO:0005886">
    <property type="term" value="C:plasma membrane"/>
    <property type="evidence" value="ECO:0007669"/>
    <property type="project" value="TreeGrafter"/>
</dbReference>
<keyword evidence="13" id="KW-0614">Plasmid</keyword>
<dbReference type="KEGG" id="dvn:HQ394_19350"/>
<evidence type="ECO:0000313" key="13">
    <source>
        <dbReference type="EMBL" id="QNT71489.1"/>
    </source>
</evidence>
<dbReference type="InterPro" id="IPR050681">
    <property type="entry name" value="CDF/SLC30A"/>
</dbReference>
<dbReference type="AlphaFoldDB" id="A0A7H1N703"/>
<dbReference type="PANTHER" id="PTHR11562:SF17">
    <property type="entry name" value="RE54080P-RELATED"/>
    <property type="match status" value="1"/>
</dbReference>
<dbReference type="InterPro" id="IPR027469">
    <property type="entry name" value="Cation_efflux_TMD_sf"/>
</dbReference>
<dbReference type="InterPro" id="IPR036837">
    <property type="entry name" value="Cation_efflux_CTD_sf"/>
</dbReference>
<evidence type="ECO:0000259" key="11">
    <source>
        <dbReference type="Pfam" id="PF01545"/>
    </source>
</evidence>
<evidence type="ECO:0000256" key="4">
    <source>
        <dbReference type="ARBA" id="ARBA00022692"/>
    </source>
</evidence>
<keyword evidence="3" id="KW-0813">Transport</keyword>
<dbReference type="InterPro" id="IPR027470">
    <property type="entry name" value="Cation_efflux_CTD"/>
</dbReference>
<protein>
    <submittedName>
        <fullName evidence="13">Cation diffusion facilitator family transporter</fullName>
    </submittedName>
</protein>
<keyword evidence="4 10" id="KW-0812">Transmembrane</keyword>
<dbReference type="Pfam" id="PF01545">
    <property type="entry name" value="Cation_efflux"/>
    <property type="match status" value="1"/>
</dbReference>
<dbReference type="GO" id="GO:0005385">
    <property type="term" value="F:zinc ion transmembrane transporter activity"/>
    <property type="evidence" value="ECO:0007669"/>
    <property type="project" value="TreeGrafter"/>
</dbReference>
<evidence type="ECO:0000256" key="10">
    <source>
        <dbReference type="SAM" id="Phobius"/>
    </source>
</evidence>
<dbReference type="EMBL" id="CP053924">
    <property type="protein sequence ID" value="QNT71489.1"/>
    <property type="molecule type" value="Genomic_DNA"/>
</dbReference>
<evidence type="ECO:0000256" key="8">
    <source>
        <dbReference type="ARBA" id="ARBA00023136"/>
    </source>
</evidence>
<evidence type="ECO:0000256" key="2">
    <source>
        <dbReference type="ARBA" id="ARBA00008873"/>
    </source>
</evidence>
<keyword evidence="6 10" id="KW-1133">Transmembrane helix</keyword>
<evidence type="ECO:0000256" key="3">
    <source>
        <dbReference type="ARBA" id="ARBA00022448"/>
    </source>
</evidence>
<feature type="domain" description="Cation efflux protein cytoplasmic" evidence="12">
    <location>
        <begin position="241"/>
        <end position="305"/>
    </location>
</feature>
<dbReference type="NCBIfam" id="TIGR01297">
    <property type="entry name" value="CDF"/>
    <property type="match status" value="1"/>
</dbReference>
<dbReference type="InterPro" id="IPR058533">
    <property type="entry name" value="Cation_efflux_TM"/>
</dbReference>
<dbReference type="InterPro" id="IPR002524">
    <property type="entry name" value="Cation_efflux"/>
</dbReference>
<evidence type="ECO:0000259" key="12">
    <source>
        <dbReference type="Pfam" id="PF16916"/>
    </source>
</evidence>
<proteinExistence type="inferred from homology"/>
<dbReference type="SUPFAM" id="SSF160240">
    <property type="entry name" value="Cation efflux protein cytoplasmic domain-like"/>
    <property type="match status" value="1"/>
</dbReference>
<feature type="transmembrane region" description="Helical" evidence="10">
    <location>
        <begin position="35"/>
        <end position="55"/>
    </location>
</feature>
<accession>A0A7H1N703</accession>
<feature type="transmembrane region" description="Helical" evidence="10">
    <location>
        <begin position="177"/>
        <end position="195"/>
    </location>
</feature>
<feature type="transmembrane region" description="Helical" evidence="10">
    <location>
        <begin position="61"/>
        <end position="82"/>
    </location>
</feature>
<dbReference type="Proteomes" id="UP000516369">
    <property type="component" value="Plasmid unnamed"/>
</dbReference>
<feature type="transmembrane region" description="Helical" evidence="10">
    <location>
        <begin position="102"/>
        <end position="121"/>
    </location>
</feature>
<reference evidence="13 14" key="1">
    <citation type="submission" date="2020-05" db="EMBL/GenBank/DDBJ databases">
        <title>Complete closed genome sequence of Defluviicoccus vanus.</title>
        <authorList>
            <person name="Bessarab I."/>
            <person name="Arumugam K."/>
            <person name="Maszenan A.M."/>
            <person name="Seviour R.J."/>
            <person name="Williams R.B."/>
        </authorList>
    </citation>
    <scope>NUCLEOTIDE SEQUENCE [LARGE SCALE GENOMIC DNA]</scope>
    <source>
        <strain evidence="13 14">Ben 114</strain>
        <plasmid evidence="13 14">unnamed</plasmid>
    </source>
</reference>
<organism evidence="13 14">
    <name type="scientific">Defluviicoccus vanus</name>
    <dbReference type="NCBI Taxonomy" id="111831"/>
    <lineage>
        <taxon>Bacteria</taxon>
        <taxon>Pseudomonadati</taxon>
        <taxon>Pseudomonadota</taxon>
        <taxon>Alphaproteobacteria</taxon>
        <taxon>Rhodospirillales</taxon>
        <taxon>Rhodospirillaceae</taxon>
        <taxon>Defluviicoccus</taxon>
    </lineage>
</organism>
<gene>
    <name evidence="13" type="ORF">HQ394_19350</name>
</gene>
<feature type="region of interest" description="Disordered" evidence="9">
    <location>
        <begin position="1"/>
        <end position="29"/>
    </location>
</feature>
<dbReference type="RefSeq" id="WP_190263445.1">
    <property type="nucleotide sequence ID" value="NZ_CP053924.1"/>
</dbReference>
<feature type="domain" description="Cation efflux protein transmembrane" evidence="11">
    <location>
        <begin position="36"/>
        <end position="226"/>
    </location>
</feature>
<evidence type="ECO:0000313" key="14">
    <source>
        <dbReference type="Proteomes" id="UP000516369"/>
    </source>
</evidence>
<dbReference type="SUPFAM" id="SSF161111">
    <property type="entry name" value="Cation efflux protein transmembrane domain-like"/>
    <property type="match status" value="1"/>
</dbReference>
<dbReference type="PANTHER" id="PTHR11562">
    <property type="entry name" value="CATION EFFLUX PROTEIN/ ZINC TRANSPORTER"/>
    <property type="match status" value="1"/>
</dbReference>
<sequence length="317" mass="34035">MEHGHRHDHRAGAAVSGVIGHRSGDGTTSDGERRVFWALLITASFMVAEVAGGIVSGSLALLADAGHMLTDAAALGLSWYAFRVSRRPSTPQHSYGQHRFQVLAALVNGATLIGIAVWIGIEAARRLFAPVEVLGGTMLVIALLGLATNIAAFVILHGGDRENLNVRGAALHVLGDLLGSVAAIVAAIVILLIGWTPIDPILSVLVALLIVRSAWSLIAKSWHVLMEGAPQDRDVAMLQLELARSVEGVLDVHHVHLWSLTPEKPLITLHANISEDADHDTVLHRLQDVLAEQYDLRHATIQLERAGCADHRGRHNQ</sequence>
<evidence type="ECO:0000256" key="7">
    <source>
        <dbReference type="ARBA" id="ARBA00023065"/>
    </source>
</evidence>
<comment type="subcellular location">
    <subcellularLocation>
        <location evidence="1">Membrane</location>
        <topology evidence="1">Multi-pass membrane protein</topology>
    </subcellularLocation>
</comment>
<keyword evidence="5" id="KW-0862">Zinc</keyword>
<evidence type="ECO:0000256" key="9">
    <source>
        <dbReference type="SAM" id="MobiDB-lite"/>
    </source>
</evidence>
<feature type="transmembrane region" description="Helical" evidence="10">
    <location>
        <begin position="133"/>
        <end position="156"/>
    </location>
</feature>
<dbReference type="Gene3D" id="1.20.1510.10">
    <property type="entry name" value="Cation efflux protein transmembrane domain"/>
    <property type="match status" value="1"/>
</dbReference>